<accession>A0ABN8PTU7</accession>
<evidence type="ECO:0000256" key="1">
    <source>
        <dbReference type="SAM" id="MobiDB-lite"/>
    </source>
</evidence>
<feature type="compositionally biased region" description="Basic and acidic residues" evidence="1">
    <location>
        <begin position="23"/>
        <end position="41"/>
    </location>
</feature>
<reference evidence="2 3" key="1">
    <citation type="submission" date="2022-05" db="EMBL/GenBank/DDBJ databases">
        <authorList>
            <consortium name="Genoscope - CEA"/>
            <person name="William W."/>
        </authorList>
    </citation>
    <scope>NUCLEOTIDE SEQUENCE [LARGE SCALE GENOMIC DNA]</scope>
</reference>
<dbReference type="EMBL" id="CALNXK010000082">
    <property type="protein sequence ID" value="CAH3147995.1"/>
    <property type="molecule type" value="Genomic_DNA"/>
</dbReference>
<gene>
    <name evidence="2" type="ORF">PLOB_00046394</name>
</gene>
<protein>
    <submittedName>
        <fullName evidence="2">Uncharacterized protein</fullName>
    </submittedName>
</protein>
<name>A0ABN8PTU7_9CNID</name>
<keyword evidence="3" id="KW-1185">Reference proteome</keyword>
<feature type="region of interest" description="Disordered" evidence="1">
    <location>
        <begin position="23"/>
        <end position="58"/>
    </location>
</feature>
<dbReference type="Proteomes" id="UP001159405">
    <property type="component" value="Unassembled WGS sequence"/>
</dbReference>
<proteinExistence type="predicted"/>
<organism evidence="2 3">
    <name type="scientific">Porites lobata</name>
    <dbReference type="NCBI Taxonomy" id="104759"/>
    <lineage>
        <taxon>Eukaryota</taxon>
        <taxon>Metazoa</taxon>
        <taxon>Cnidaria</taxon>
        <taxon>Anthozoa</taxon>
        <taxon>Hexacorallia</taxon>
        <taxon>Scleractinia</taxon>
        <taxon>Fungiina</taxon>
        <taxon>Poritidae</taxon>
        <taxon>Porites</taxon>
    </lineage>
</organism>
<dbReference type="PANTHER" id="PTHR47018">
    <property type="entry name" value="CXC DOMAIN-CONTAINING PROTEIN-RELATED"/>
    <property type="match status" value="1"/>
</dbReference>
<comment type="caution">
    <text evidence="2">The sequence shown here is derived from an EMBL/GenBank/DDBJ whole genome shotgun (WGS) entry which is preliminary data.</text>
</comment>
<evidence type="ECO:0000313" key="3">
    <source>
        <dbReference type="Proteomes" id="UP001159405"/>
    </source>
</evidence>
<evidence type="ECO:0000313" key="2">
    <source>
        <dbReference type="EMBL" id="CAH3147995.1"/>
    </source>
</evidence>
<sequence length="510" mass="58322">MQCNVNGDDEALSLTTIKETEWLNHMRQNRERERERDKEDIQPTVAKQAGNGKAPNKNTTAIVSWSAYHGERQKRENARCQSSPYKDYYAKSAENAPPFPEWCKDHASKTPQFQFWNMTLTFELLILILQSGACQLGFISYVQSLVSTIEKLRNPFEVESTYLTSLVSKDIADPAMKATFNKIESIGKGQYELFVKERLTERCKPIDDSISRNNLPFWKRGARKRGTGARRRVLPSAMVLRNWHEFLRLHSNKKELFLFVPEQVVRTAIEGKQIIVIRGEEVLFYPPATRRNELSPCSPEKVDTRMIVHIADAVQDGHQSLLVTTLDLKELWVSYGTRKNHRILLAHLFAKAPGPFKSKSLPIFHALTGCDTTSFFDGTCDCGMFALIYSYYLVFLQVNDARKYFFAKKERGLEGFPPPREALEQHVKCAVYQGGYVWGRATALKPVFPEPTNWGWTLGRKEQLQPQCVMPLAAAVICKELVHCGCKKSFSRICKLLCKGRPSMYPALYM</sequence>